<comment type="caution">
    <text evidence="1">The sequence shown here is derived from an EMBL/GenBank/DDBJ whole genome shotgun (WGS) entry which is preliminary data.</text>
</comment>
<gene>
    <name evidence="1" type="ORF">HKW66_Vig0093380</name>
</gene>
<dbReference type="Proteomes" id="UP000743370">
    <property type="component" value="Unassembled WGS sequence"/>
</dbReference>
<proteinExistence type="predicted"/>
<protein>
    <submittedName>
        <fullName evidence="1">Uncharacterized protein</fullName>
    </submittedName>
</protein>
<dbReference type="AlphaFoldDB" id="A0A8T0KNR0"/>
<name>A0A8T0KNR0_PHAAN</name>
<organism evidence="1 2">
    <name type="scientific">Phaseolus angularis</name>
    <name type="common">Azuki bean</name>
    <name type="synonym">Vigna angularis</name>
    <dbReference type="NCBI Taxonomy" id="3914"/>
    <lineage>
        <taxon>Eukaryota</taxon>
        <taxon>Viridiplantae</taxon>
        <taxon>Streptophyta</taxon>
        <taxon>Embryophyta</taxon>
        <taxon>Tracheophyta</taxon>
        <taxon>Spermatophyta</taxon>
        <taxon>Magnoliopsida</taxon>
        <taxon>eudicotyledons</taxon>
        <taxon>Gunneridae</taxon>
        <taxon>Pentapetalae</taxon>
        <taxon>rosids</taxon>
        <taxon>fabids</taxon>
        <taxon>Fabales</taxon>
        <taxon>Fabaceae</taxon>
        <taxon>Papilionoideae</taxon>
        <taxon>50 kb inversion clade</taxon>
        <taxon>NPAAA clade</taxon>
        <taxon>indigoferoid/millettioid clade</taxon>
        <taxon>Phaseoleae</taxon>
        <taxon>Vigna</taxon>
    </lineage>
</organism>
<evidence type="ECO:0000313" key="2">
    <source>
        <dbReference type="Proteomes" id="UP000743370"/>
    </source>
</evidence>
<dbReference type="EMBL" id="JABFOF010000004">
    <property type="protein sequence ID" value="KAG2400808.1"/>
    <property type="molecule type" value="Genomic_DNA"/>
</dbReference>
<sequence>MEAKDELDLTLSLRCGTSEETPTSFLSLFPVHFFQTNLPLMRTLCSNPNFNPNSTSLSSFSNNNLSLTSCNDNTNPPNAPAEAAKNVSTDTCSLGRKNSMELEGELDLTLSLKCGGSEETTTTPFVFLGSKETTTTPFVFLGSKETTSFLVQGDSSQTNLPSMQRDIPNLDLSLNLNPNPNPSLASFSDGNSNYLSLASCNHNAAENVSKVFSLPKNLFLLKMLFSDPNFNRSWPSFSDHNNTRLSLASCNHDADPPNAPAN</sequence>
<accession>A0A8T0KNR0</accession>
<evidence type="ECO:0000313" key="1">
    <source>
        <dbReference type="EMBL" id="KAG2400808.1"/>
    </source>
</evidence>
<reference evidence="1 2" key="1">
    <citation type="submission" date="2020-05" db="EMBL/GenBank/DDBJ databases">
        <title>Vigna angularis (adzuki bean) Var. LongXiaoDou No. 4 denovo assembly.</title>
        <authorList>
            <person name="Xiang H."/>
        </authorList>
    </citation>
    <scope>NUCLEOTIDE SEQUENCE [LARGE SCALE GENOMIC DNA]</scope>
    <source>
        <tissue evidence="1">Leaf</tissue>
    </source>
</reference>